<dbReference type="InterPro" id="IPR022709">
    <property type="entry name" value="SCAI"/>
</dbReference>
<sequence length="314" mass="35050">MRQFAAADSITSIIDSDNPSILSFRHKPSQCPPFLTQSSNLVLKEAVIVSNCYAQTRFNELSVDMFCILQTLETDPSEAIEFQNGLALLKASSSTSINATNGIVTTKTDISELVKKSRRANPRKYLLFKPTFSKFLSTATSTFKDVPANGVFLMYLSCDGSRTPEMKNKHGPDSVGFEEGGVVTCWSQEEYPKRKKELLDCKEINCIYPADLYSFTRKPFFLIVDSDNSPAFKRMPSRFGQPVVCLLSPQSVPSFLEDSSREGSIYTLFLSNPLVAFAKVSEIKKLSSRTFDKAQSIINEFLVDCLDQLKIPIC</sequence>
<name>A0ABD2QKI2_9PLAT</name>
<dbReference type="Proteomes" id="UP001626550">
    <property type="component" value="Unassembled WGS sequence"/>
</dbReference>
<dbReference type="Pfam" id="PF12070">
    <property type="entry name" value="SCAI"/>
    <property type="match status" value="1"/>
</dbReference>
<evidence type="ECO:0000313" key="1">
    <source>
        <dbReference type="EMBL" id="KAL3319256.1"/>
    </source>
</evidence>
<proteinExistence type="predicted"/>
<evidence type="ECO:0000313" key="2">
    <source>
        <dbReference type="Proteomes" id="UP001626550"/>
    </source>
</evidence>
<organism evidence="1 2">
    <name type="scientific">Cichlidogyrus casuarinus</name>
    <dbReference type="NCBI Taxonomy" id="1844966"/>
    <lineage>
        <taxon>Eukaryota</taxon>
        <taxon>Metazoa</taxon>
        <taxon>Spiralia</taxon>
        <taxon>Lophotrochozoa</taxon>
        <taxon>Platyhelminthes</taxon>
        <taxon>Monogenea</taxon>
        <taxon>Monopisthocotylea</taxon>
        <taxon>Dactylogyridea</taxon>
        <taxon>Ancyrocephalidae</taxon>
        <taxon>Cichlidogyrus</taxon>
    </lineage>
</organism>
<reference evidence="1 2" key="1">
    <citation type="submission" date="2024-11" db="EMBL/GenBank/DDBJ databases">
        <title>Adaptive evolution of stress response genes in parasites aligns with host niche diversity.</title>
        <authorList>
            <person name="Hahn C."/>
            <person name="Resl P."/>
        </authorList>
    </citation>
    <scope>NUCLEOTIDE SEQUENCE [LARGE SCALE GENOMIC DNA]</scope>
    <source>
        <strain evidence="1">EGGRZ-B1_66</strain>
        <tissue evidence="1">Body</tissue>
    </source>
</reference>
<protein>
    <submittedName>
        <fullName evidence="1">Uncharacterized protein</fullName>
    </submittedName>
</protein>
<dbReference type="PANTHER" id="PTHR21243">
    <property type="entry name" value="PROTEIN SCAI"/>
    <property type="match status" value="1"/>
</dbReference>
<accession>A0ABD2QKI2</accession>
<dbReference type="AlphaFoldDB" id="A0ABD2QKI2"/>
<gene>
    <name evidence="1" type="ORF">Ciccas_002080</name>
</gene>
<dbReference type="EMBL" id="JBJKFK010000153">
    <property type="protein sequence ID" value="KAL3319256.1"/>
    <property type="molecule type" value="Genomic_DNA"/>
</dbReference>
<comment type="caution">
    <text evidence="1">The sequence shown here is derived from an EMBL/GenBank/DDBJ whole genome shotgun (WGS) entry which is preliminary data.</text>
</comment>
<keyword evidence="2" id="KW-1185">Reference proteome</keyword>